<dbReference type="Gene3D" id="1.20.1070.10">
    <property type="entry name" value="Rhodopsin 7-helix transmembrane proteins"/>
    <property type="match status" value="2"/>
</dbReference>
<feature type="domain" description="G-protein coupled receptors family 1 profile" evidence="7">
    <location>
        <begin position="333"/>
        <end position="579"/>
    </location>
</feature>
<dbReference type="Pfam" id="PF00001">
    <property type="entry name" value="7tm_1"/>
    <property type="match status" value="3"/>
</dbReference>
<evidence type="ECO:0000313" key="8">
    <source>
        <dbReference type="EMBL" id="CAH3170717.1"/>
    </source>
</evidence>
<dbReference type="SUPFAM" id="SSF81321">
    <property type="entry name" value="Family A G protein-coupled receptor-like"/>
    <property type="match status" value="2"/>
</dbReference>
<feature type="transmembrane region" description="Helical" evidence="6">
    <location>
        <begin position="111"/>
        <end position="130"/>
    </location>
</feature>
<dbReference type="PRINTS" id="PR00237">
    <property type="entry name" value="GPCRRHODOPSN"/>
</dbReference>
<reference evidence="8 9" key="1">
    <citation type="submission" date="2022-05" db="EMBL/GenBank/DDBJ databases">
        <authorList>
            <consortium name="Genoscope - CEA"/>
            <person name="William W."/>
        </authorList>
    </citation>
    <scope>NUCLEOTIDE SEQUENCE [LARGE SCALE GENOMIC DNA]</scope>
</reference>
<evidence type="ECO:0000256" key="5">
    <source>
        <dbReference type="ARBA" id="ARBA00023136"/>
    </source>
</evidence>
<gene>
    <name evidence="8" type="ORF">PEVE_00007418</name>
</gene>
<keyword evidence="9" id="KW-1185">Reference proteome</keyword>
<dbReference type="EMBL" id="CALNXI010001496">
    <property type="protein sequence ID" value="CAH3170717.1"/>
    <property type="molecule type" value="Genomic_DNA"/>
</dbReference>
<evidence type="ECO:0000259" key="7">
    <source>
        <dbReference type="PROSITE" id="PS50262"/>
    </source>
</evidence>
<comment type="caution">
    <text evidence="8">The sequence shown here is derived from an EMBL/GenBank/DDBJ whole genome shotgun (WGS) entry which is preliminary data.</text>
</comment>
<evidence type="ECO:0000256" key="3">
    <source>
        <dbReference type="ARBA" id="ARBA00022692"/>
    </source>
</evidence>
<comment type="subcellular location">
    <subcellularLocation>
        <location evidence="1">Cell membrane</location>
        <topology evidence="1">Multi-pass membrane protein</topology>
    </subcellularLocation>
</comment>
<feature type="transmembrane region" description="Helical" evidence="6">
    <location>
        <begin position="62"/>
        <end position="91"/>
    </location>
</feature>
<evidence type="ECO:0000256" key="6">
    <source>
        <dbReference type="SAM" id="Phobius"/>
    </source>
</evidence>
<sequence>MAGKFCKARLDGLSPLFHLYESSMLILCIISLVFAVVAAVGNLLVIRALWKASSIPVNLKKLFFSLALSDLAVGMFVQPMFGVIVAMMLINASTGNYNFVPFCPNILTVCYYFMFLLACASFLRITAIALDRLLAVSLHLRYLELITEKRVLKGLVSIWATSAVIASIFISLPENNNLVQAIVDIAGLLLTSVAYVRIYKIVKYHQKQIQCIQMQLQNTQTTELLRQKKSAFNAFFVYVVFVICYLPLIFSAILNTTNVSSIPVLMAHNFTEFLVLLNSSLNPFILCWRYREIRQIFCKARLDGLSTLFHLHESSMLILCILSLVFAVVAAVGNLLVIRALWKASSIPVNLKKLFFSLAFSDLAVGMFVQPMFGVILAMMLRKASTGNYNFVSFCPNILTVCYYFMFLLACASFLHITAIALDRLLAILLHLRYLGLITEKRVLKGLVSIWATSAVIASIFIALPEDNNLVQAAVDFAGLLLTSVAYVRIYKIVKYHQNQIQCIQIQLQNTQTTELLRQKKSAFNALFVYVVFLICYLPLIFTVVLDTLTSVSPIPVLMAHNFTEFLVLLNSSLNPVILCWRYREIRQIVTSIVMKKLRMN</sequence>
<feature type="transmembrane region" description="Helical" evidence="6">
    <location>
        <begin position="354"/>
        <end position="381"/>
    </location>
</feature>
<evidence type="ECO:0000256" key="1">
    <source>
        <dbReference type="ARBA" id="ARBA00004651"/>
    </source>
</evidence>
<protein>
    <recommendedName>
        <fullName evidence="7">G-protein coupled receptors family 1 profile domain-containing protein</fullName>
    </recommendedName>
</protein>
<feature type="transmembrane region" description="Helical" evidence="6">
    <location>
        <begin position="401"/>
        <end position="422"/>
    </location>
</feature>
<evidence type="ECO:0000256" key="4">
    <source>
        <dbReference type="ARBA" id="ARBA00022989"/>
    </source>
</evidence>
<dbReference type="PANTHER" id="PTHR22750">
    <property type="entry name" value="G-PROTEIN COUPLED RECEPTOR"/>
    <property type="match status" value="1"/>
</dbReference>
<dbReference type="InterPro" id="IPR017452">
    <property type="entry name" value="GPCR_Rhodpsn_7TM"/>
</dbReference>
<keyword evidence="5 6" id="KW-0472">Membrane</keyword>
<organism evidence="8 9">
    <name type="scientific">Porites evermanni</name>
    <dbReference type="NCBI Taxonomy" id="104178"/>
    <lineage>
        <taxon>Eukaryota</taxon>
        <taxon>Metazoa</taxon>
        <taxon>Cnidaria</taxon>
        <taxon>Anthozoa</taxon>
        <taxon>Hexacorallia</taxon>
        <taxon>Scleractinia</taxon>
        <taxon>Fungiina</taxon>
        <taxon>Poritidae</taxon>
        <taxon>Porites</taxon>
    </lineage>
</organism>
<feature type="transmembrane region" description="Helical" evidence="6">
    <location>
        <begin position="316"/>
        <end position="342"/>
    </location>
</feature>
<feature type="transmembrane region" description="Helical" evidence="6">
    <location>
        <begin position="470"/>
        <end position="490"/>
    </location>
</feature>
<dbReference type="PROSITE" id="PS50262">
    <property type="entry name" value="G_PROTEIN_RECEP_F1_2"/>
    <property type="match status" value="2"/>
</dbReference>
<feature type="transmembrane region" description="Helical" evidence="6">
    <location>
        <begin position="151"/>
        <end position="172"/>
    </location>
</feature>
<feature type="transmembrane region" description="Helical" evidence="6">
    <location>
        <begin position="178"/>
        <end position="198"/>
    </location>
</feature>
<feature type="non-terminal residue" evidence="8">
    <location>
        <position position="601"/>
    </location>
</feature>
<keyword evidence="4 6" id="KW-1133">Transmembrane helix</keyword>
<feature type="transmembrane region" description="Helical" evidence="6">
    <location>
        <begin position="566"/>
        <end position="583"/>
    </location>
</feature>
<evidence type="ECO:0000256" key="2">
    <source>
        <dbReference type="ARBA" id="ARBA00022475"/>
    </source>
</evidence>
<keyword evidence="2" id="KW-1003">Cell membrane</keyword>
<dbReference type="InterPro" id="IPR000276">
    <property type="entry name" value="GPCR_Rhodpsn"/>
</dbReference>
<dbReference type="Proteomes" id="UP001159427">
    <property type="component" value="Unassembled WGS sequence"/>
</dbReference>
<feature type="transmembrane region" description="Helical" evidence="6">
    <location>
        <begin position="443"/>
        <end position="464"/>
    </location>
</feature>
<feature type="transmembrane region" description="Helical" evidence="6">
    <location>
        <begin position="235"/>
        <end position="254"/>
    </location>
</feature>
<name>A0ABN8QUQ8_9CNID</name>
<feature type="domain" description="G-protein coupled receptors family 1 profile" evidence="7">
    <location>
        <begin position="41"/>
        <end position="286"/>
    </location>
</feature>
<accession>A0ABN8QUQ8</accession>
<feature type="transmembrane region" description="Helical" evidence="6">
    <location>
        <begin position="24"/>
        <end position="50"/>
    </location>
</feature>
<dbReference type="CDD" id="cd00637">
    <property type="entry name" value="7tm_classA_rhodopsin-like"/>
    <property type="match status" value="2"/>
</dbReference>
<keyword evidence="3 6" id="KW-0812">Transmembrane</keyword>
<evidence type="ECO:0000313" key="9">
    <source>
        <dbReference type="Proteomes" id="UP001159427"/>
    </source>
</evidence>
<feature type="transmembrane region" description="Helical" evidence="6">
    <location>
        <begin position="527"/>
        <end position="546"/>
    </location>
</feature>
<proteinExistence type="predicted"/>